<feature type="transmembrane region" description="Helical" evidence="6">
    <location>
        <begin position="40"/>
        <end position="62"/>
    </location>
</feature>
<evidence type="ECO:0000256" key="2">
    <source>
        <dbReference type="ARBA" id="ARBA00022475"/>
    </source>
</evidence>
<sequence>MLKTAVGRFRLVSLIEGVSFLVLLFIAMPLKYWADMPTPVTIVGGIHGALFVLYVLTLLHAWLAARWSFLRVVMAFIASFLPFGTFVMDSHIRKNP</sequence>
<keyword evidence="3 6" id="KW-0812">Transmembrane</keyword>
<evidence type="ECO:0000259" key="7">
    <source>
        <dbReference type="Pfam" id="PF12823"/>
    </source>
</evidence>
<dbReference type="PANTHER" id="PTHR40077">
    <property type="entry name" value="MEMBRANE PROTEIN-RELATED"/>
    <property type="match status" value="1"/>
</dbReference>
<evidence type="ECO:0000256" key="3">
    <source>
        <dbReference type="ARBA" id="ARBA00022692"/>
    </source>
</evidence>
<dbReference type="PANTHER" id="PTHR40077:SF1">
    <property type="entry name" value="MEMBRANE PROTEIN"/>
    <property type="match status" value="1"/>
</dbReference>
<keyword evidence="9" id="KW-1185">Reference proteome</keyword>
<dbReference type="Pfam" id="PF12823">
    <property type="entry name" value="DUF3817"/>
    <property type="match status" value="1"/>
</dbReference>
<organism evidence="8 9">
    <name type="scientific">Paenibacillus mendelii</name>
    <dbReference type="NCBI Taxonomy" id="206163"/>
    <lineage>
        <taxon>Bacteria</taxon>
        <taxon>Bacillati</taxon>
        <taxon>Bacillota</taxon>
        <taxon>Bacilli</taxon>
        <taxon>Bacillales</taxon>
        <taxon>Paenibacillaceae</taxon>
        <taxon>Paenibacillus</taxon>
    </lineage>
</organism>
<feature type="domain" description="DUF3817" evidence="7">
    <location>
        <begin position="7"/>
        <end position="94"/>
    </location>
</feature>
<evidence type="ECO:0000313" key="8">
    <source>
        <dbReference type="EMBL" id="MFC0394844.1"/>
    </source>
</evidence>
<keyword evidence="4 6" id="KW-1133">Transmembrane helix</keyword>
<dbReference type="Proteomes" id="UP001589818">
    <property type="component" value="Unassembled WGS sequence"/>
</dbReference>
<evidence type="ECO:0000256" key="4">
    <source>
        <dbReference type="ARBA" id="ARBA00022989"/>
    </source>
</evidence>
<comment type="subcellular location">
    <subcellularLocation>
        <location evidence="1">Cell membrane</location>
        <topology evidence="1">Multi-pass membrane protein</topology>
    </subcellularLocation>
</comment>
<dbReference type="NCBIfam" id="TIGR03954">
    <property type="entry name" value="integ_memb_HG"/>
    <property type="match status" value="1"/>
</dbReference>
<reference evidence="8 9" key="1">
    <citation type="submission" date="2024-09" db="EMBL/GenBank/DDBJ databases">
        <authorList>
            <person name="Sun Q."/>
            <person name="Mori K."/>
        </authorList>
    </citation>
    <scope>NUCLEOTIDE SEQUENCE [LARGE SCALE GENOMIC DNA]</scope>
    <source>
        <strain evidence="8 9">CCM 4839</strain>
    </source>
</reference>
<accession>A0ABV6JHA8</accession>
<dbReference type="RefSeq" id="WP_204816008.1">
    <property type="nucleotide sequence ID" value="NZ_JANHOF010000001.1"/>
</dbReference>
<keyword evidence="2" id="KW-1003">Cell membrane</keyword>
<evidence type="ECO:0000256" key="5">
    <source>
        <dbReference type="ARBA" id="ARBA00023136"/>
    </source>
</evidence>
<evidence type="ECO:0000313" key="9">
    <source>
        <dbReference type="Proteomes" id="UP001589818"/>
    </source>
</evidence>
<dbReference type="EMBL" id="JBHLVF010000041">
    <property type="protein sequence ID" value="MFC0394844.1"/>
    <property type="molecule type" value="Genomic_DNA"/>
</dbReference>
<gene>
    <name evidence="8" type="ORF">ACFFJ8_26205</name>
</gene>
<proteinExistence type="predicted"/>
<feature type="transmembrane region" description="Helical" evidence="6">
    <location>
        <begin position="12"/>
        <end position="34"/>
    </location>
</feature>
<protein>
    <submittedName>
        <fullName evidence="8">DUF3817 domain-containing protein</fullName>
    </submittedName>
</protein>
<feature type="transmembrane region" description="Helical" evidence="6">
    <location>
        <begin position="69"/>
        <end position="88"/>
    </location>
</feature>
<name>A0ABV6JHA8_9BACL</name>
<dbReference type="InterPro" id="IPR023845">
    <property type="entry name" value="DUF3817_TM"/>
</dbReference>
<keyword evidence="5 6" id="KW-0472">Membrane</keyword>
<evidence type="ECO:0000256" key="1">
    <source>
        <dbReference type="ARBA" id="ARBA00004651"/>
    </source>
</evidence>
<evidence type="ECO:0000256" key="6">
    <source>
        <dbReference type="SAM" id="Phobius"/>
    </source>
</evidence>
<comment type="caution">
    <text evidence="8">The sequence shown here is derived from an EMBL/GenBank/DDBJ whole genome shotgun (WGS) entry which is preliminary data.</text>
</comment>